<proteinExistence type="predicted"/>
<dbReference type="InterPro" id="IPR039315">
    <property type="entry name" value="CheW"/>
</dbReference>
<dbReference type="PANTHER" id="PTHR22617">
    <property type="entry name" value="CHEMOTAXIS SENSOR HISTIDINE KINASE-RELATED"/>
    <property type="match status" value="1"/>
</dbReference>
<organism evidence="2 3">
    <name type="scientific">Candidatus Zymogenus saltonus</name>
    <dbReference type="NCBI Taxonomy" id="2844893"/>
    <lineage>
        <taxon>Bacteria</taxon>
        <taxon>Deltaproteobacteria</taxon>
        <taxon>Candidatus Zymogenia</taxon>
        <taxon>Candidatus Zymogeniales</taxon>
        <taxon>Candidatus Zymogenaceae</taxon>
        <taxon>Candidatus Zymogenus</taxon>
    </lineage>
</organism>
<dbReference type="AlphaFoldDB" id="A0A9D8PQ99"/>
<evidence type="ECO:0000313" key="3">
    <source>
        <dbReference type="Proteomes" id="UP000809273"/>
    </source>
</evidence>
<dbReference type="InterPro" id="IPR036061">
    <property type="entry name" value="CheW-like_dom_sf"/>
</dbReference>
<comment type="caution">
    <text evidence="2">The sequence shown here is derived from an EMBL/GenBank/DDBJ whole genome shotgun (WGS) entry which is preliminary data.</text>
</comment>
<reference evidence="2" key="2">
    <citation type="submission" date="2021-01" db="EMBL/GenBank/DDBJ databases">
        <authorList>
            <person name="Hahn C.R."/>
            <person name="Youssef N.H."/>
            <person name="Elshahed M."/>
        </authorList>
    </citation>
    <scope>NUCLEOTIDE SEQUENCE</scope>
    <source>
        <strain evidence="2">Zod_Metabat.24</strain>
    </source>
</reference>
<reference evidence="2" key="1">
    <citation type="journal article" date="2021" name="Environ. Microbiol.">
        <title>Genomic characterization of three novel Desulfobacterota classes expand the metabolic and phylogenetic diversity of the phylum.</title>
        <authorList>
            <person name="Murphy C.L."/>
            <person name="Biggerstaff J."/>
            <person name="Eichhorn A."/>
            <person name="Ewing E."/>
            <person name="Shahan R."/>
            <person name="Soriano D."/>
            <person name="Stewart S."/>
            <person name="VanMol K."/>
            <person name="Walker R."/>
            <person name="Walters P."/>
            <person name="Elshahed M.S."/>
            <person name="Youssef N.H."/>
        </authorList>
    </citation>
    <scope>NUCLEOTIDE SEQUENCE</scope>
    <source>
        <strain evidence="2">Zod_Metabat.24</strain>
    </source>
</reference>
<dbReference type="PANTHER" id="PTHR22617:SF23">
    <property type="entry name" value="CHEMOTAXIS PROTEIN CHEW"/>
    <property type="match status" value="1"/>
</dbReference>
<dbReference type="Pfam" id="PF01584">
    <property type="entry name" value="CheW"/>
    <property type="match status" value="1"/>
</dbReference>
<dbReference type="PROSITE" id="PS50851">
    <property type="entry name" value="CHEW"/>
    <property type="match status" value="1"/>
</dbReference>
<name>A0A9D8PQ99_9DELT</name>
<dbReference type="SUPFAM" id="SSF50341">
    <property type="entry name" value="CheW-like"/>
    <property type="match status" value="1"/>
</dbReference>
<sequence length="164" mass="17896">MAEVKKSVISDRGASSTERQIIAFKLGGEIFGIDISNIERIAQFQPVTLVPRAPDFISGIMNLGGSIITLVNLSKILNIPEEEDVEQIIILENETMNIGILAGLVTDVITVDEDSPDEGLIRIESKESSFVSGVFKATDKIVNVLNIKKIFNFIESSFAGSRIK</sequence>
<accession>A0A9D8PQ99</accession>
<gene>
    <name evidence="2" type="ORF">JW984_10305</name>
</gene>
<dbReference type="InterPro" id="IPR002545">
    <property type="entry name" value="CheW-lke_dom"/>
</dbReference>
<dbReference type="Proteomes" id="UP000809273">
    <property type="component" value="Unassembled WGS sequence"/>
</dbReference>
<evidence type="ECO:0000313" key="2">
    <source>
        <dbReference type="EMBL" id="MBN1573575.1"/>
    </source>
</evidence>
<dbReference type="GO" id="GO:0007165">
    <property type="term" value="P:signal transduction"/>
    <property type="evidence" value="ECO:0007669"/>
    <property type="project" value="InterPro"/>
</dbReference>
<dbReference type="Gene3D" id="2.30.30.40">
    <property type="entry name" value="SH3 Domains"/>
    <property type="match status" value="1"/>
</dbReference>
<dbReference type="Gene3D" id="2.40.50.180">
    <property type="entry name" value="CheA-289, Domain 4"/>
    <property type="match status" value="1"/>
</dbReference>
<dbReference type="GO" id="GO:0006935">
    <property type="term" value="P:chemotaxis"/>
    <property type="evidence" value="ECO:0007669"/>
    <property type="project" value="InterPro"/>
</dbReference>
<feature type="domain" description="CheW-like" evidence="1">
    <location>
        <begin position="18"/>
        <end position="156"/>
    </location>
</feature>
<evidence type="ECO:0000259" key="1">
    <source>
        <dbReference type="PROSITE" id="PS50851"/>
    </source>
</evidence>
<dbReference type="GO" id="GO:0005829">
    <property type="term" value="C:cytosol"/>
    <property type="evidence" value="ECO:0007669"/>
    <property type="project" value="TreeGrafter"/>
</dbReference>
<dbReference type="SMART" id="SM00260">
    <property type="entry name" value="CheW"/>
    <property type="match status" value="1"/>
</dbReference>
<protein>
    <submittedName>
        <fullName evidence="2">Chemotaxis protein CheW</fullName>
    </submittedName>
</protein>
<dbReference type="EMBL" id="JAFGIX010000052">
    <property type="protein sequence ID" value="MBN1573575.1"/>
    <property type="molecule type" value="Genomic_DNA"/>
</dbReference>